<evidence type="ECO:0000313" key="2">
    <source>
        <dbReference type="EMBL" id="AUD02965.1"/>
    </source>
</evidence>
<sequence length="318" mass="36516">MVQRLLTAASRLYSFLFSLVVAVILGGLTWISWEFYQEGQLQDEFEQHGHLVALSVDEANQKQRSWRDIMSHSTYLTVTYKGKTYQSRFVMDSAYVGGGDKVNLLYHPGYDAFRQPGHEVRFDQSKRKSRLIEWTSIRDLTNQHRLLLFCLLLSIASFFCITGLIVTIIPVPFLSAIARFLFVASLAIAAIFLTYDGWAYVQYYQHIKAHGIVLPVHVLDTRKRVVGHHSSKGPDWYRYEATIAQQQRERVIPISEADYDALKPGDTLITLFDESVDDLMSTDYGPDYSLVLLPAFFWLLTFLFIRPFFDRGSTKAVS</sequence>
<reference evidence="2 3" key="1">
    <citation type="submission" date="2017-11" db="EMBL/GenBank/DDBJ databases">
        <title>Taxonomic description and genome sequences of Spirosoma HA7 sp. nov., isolated from pollen microhabitat of Corylus avellana.</title>
        <authorList>
            <person name="Ambika Manirajan B."/>
            <person name="Suarez C."/>
            <person name="Ratering S."/>
            <person name="Geissler-Plaum R."/>
            <person name="Cardinale M."/>
            <person name="Sylvia S."/>
        </authorList>
    </citation>
    <scope>NUCLEOTIDE SEQUENCE [LARGE SCALE GENOMIC DNA]</scope>
    <source>
        <strain evidence="2 3">HA7</strain>
    </source>
</reference>
<feature type="transmembrane region" description="Helical" evidence="1">
    <location>
        <begin position="12"/>
        <end position="33"/>
    </location>
</feature>
<dbReference type="AlphaFoldDB" id="A0A2K8YZC4"/>
<keyword evidence="1" id="KW-0472">Membrane</keyword>
<dbReference type="Proteomes" id="UP000232883">
    <property type="component" value="Chromosome"/>
</dbReference>
<gene>
    <name evidence="2" type="ORF">CWM47_14655</name>
</gene>
<keyword evidence="1" id="KW-0812">Transmembrane</keyword>
<feature type="transmembrane region" description="Helical" evidence="1">
    <location>
        <begin position="176"/>
        <end position="195"/>
    </location>
</feature>
<proteinExistence type="predicted"/>
<protein>
    <recommendedName>
        <fullName evidence="4">DUF3592 domain-containing protein</fullName>
    </recommendedName>
</protein>
<evidence type="ECO:0008006" key="4">
    <source>
        <dbReference type="Google" id="ProtNLM"/>
    </source>
</evidence>
<dbReference type="OrthoDB" id="954173at2"/>
<dbReference type="KEGG" id="spir:CWM47_14655"/>
<organism evidence="2 3">
    <name type="scientific">Spirosoma pollinicola</name>
    <dbReference type="NCBI Taxonomy" id="2057025"/>
    <lineage>
        <taxon>Bacteria</taxon>
        <taxon>Pseudomonadati</taxon>
        <taxon>Bacteroidota</taxon>
        <taxon>Cytophagia</taxon>
        <taxon>Cytophagales</taxon>
        <taxon>Cytophagaceae</taxon>
        <taxon>Spirosoma</taxon>
    </lineage>
</organism>
<dbReference type="RefSeq" id="WP_100988744.1">
    <property type="nucleotide sequence ID" value="NZ_CP025096.1"/>
</dbReference>
<name>A0A2K8YZC4_9BACT</name>
<accession>A0A2K8YZC4</accession>
<keyword evidence="1" id="KW-1133">Transmembrane helix</keyword>
<keyword evidence="3" id="KW-1185">Reference proteome</keyword>
<feature type="transmembrane region" description="Helical" evidence="1">
    <location>
        <begin position="146"/>
        <end position="169"/>
    </location>
</feature>
<feature type="transmembrane region" description="Helical" evidence="1">
    <location>
        <begin position="288"/>
        <end position="309"/>
    </location>
</feature>
<dbReference type="EMBL" id="CP025096">
    <property type="protein sequence ID" value="AUD02965.1"/>
    <property type="molecule type" value="Genomic_DNA"/>
</dbReference>
<evidence type="ECO:0000313" key="3">
    <source>
        <dbReference type="Proteomes" id="UP000232883"/>
    </source>
</evidence>
<evidence type="ECO:0000256" key="1">
    <source>
        <dbReference type="SAM" id="Phobius"/>
    </source>
</evidence>